<proteinExistence type="predicted"/>
<dbReference type="RefSeq" id="WP_013334832.1">
    <property type="nucleotide sequence ID" value="NC_014534.1"/>
</dbReference>
<dbReference type="SUPFAM" id="SSF52540">
    <property type="entry name" value="P-loop containing nucleoside triphosphate hydrolases"/>
    <property type="match status" value="1"/>
</dbReference>
<keyword evidence="1" id="KW-0812">Transmembrane</keyword>
<keyword evidence="1" id="KW-0472">Membrane</keyword>
<gene>
    <name evidence="2" type="ordered locus">Cyan7822_6284</name>
</gene>
<dbReference type="EMBL" id="CP002200">
    <property type="protein sequence ID" value="ADN18084.1"/>
    <property type="molecule type" value="Genomic_DNA"/>
</dbReference>
<dbReference type="InterPro" id="IPR027417">
    <property type="entry name" value="P-loop_NTPase"/>
</dbReference>
<dbReference type="Proteomes" id="UP000008206">
    <property type="component" value="Plasmid Cy782202"/>
</dbReference>
<reference evidence="3" key="1">
    <citation type="journal article" date="2011" name="MBio">
        <title>Novel metabolic attributes of the genus Cyanothece, comprising a group of unicellular nitrogen-fixing Cyanobacteria.</title>
        <authorList>
            <person name="Bandyopadhyay A."/>
            <person name="Elvitigala T."/>
            <person name="Welsh E."/>
            <person name="Stockel J."/>
            <person name="Liberton M."/>
            <person name="Min H."/>
            <person name="Sherman L.A."/>
            <person name="Pakrasi H.B."/>
        </authorList>
    </citation>
    <scope>NUCLEOTIDE SEQUENCE [LARGE SCALE GENOMIC DNA]</scope>
    <source>
        <strain evidence="3">PCC 7822</strain>
        <plasmid evidence="3">Cy782202</plasmid>
    </source>
</reference>
<feature type="transmembrane region" description="Helical" evidence="1">
    <location>
        <begin position="61"/>
        <end position="82"/>
    </location>
</feature>
<evidence type="ECO:0000313" key="2">
    <source>
        <dbReference type="EMBL" id="ADN18084.1"/>
    </source>
</evidence>
<dbReference type="KEGG" id="cyj:Cyan7822_6284"/>
<sequence>MDKQQKTADSYIQVVPAFGNKPPFFLLPFLPPDQVQPILYIGALTIVFSAGLGIPVKFGFILFVWFSGVWVGLSGFRPWLFINRFVPLPGKTYTNKVSDFISTEGEPTLHHQKLQLNRKMVKVKNQSGKTVTLKPFQADCDLHGIIEVQLDGYKFAALLLCDKKGKWSANIPFEVEPIHHEPFDEDVVASYEALSNLCEYLVDAERIKFYIGKKSDVLSREKQLERDIQNCEARGLTLNAFLHRAEKQRSRELTAKGLRQIWEQRIYCSWRYEKALARKNDWLGNFIGQGMKIWNGFAQYLLNTQVYHQKLTYAKLGQSLHSEGFMPWQMILRQKGKLIVSPLSAETIWRELWYRFNPANSSVPAIPQLIQVSQDSRGQVVAEVQQNYRKDILSILLMGANGKKATPDVTSRDWVFCNGQYIAAMSLDGGMKQQGKPKSYGTYREALRFLFNKLNSSEIRDVEFWVELEPSNLGHIEQDLDNTAKRGSANNKHAAQQGRVIDVAATMQQQESLEAQKLIYDGRKPVSIGFTALIYRQQPQELQRACQHLSHHFGTVKLIEEDQVCWHRWLECLPITVARQLTSTCEGLLTFDPRLVFPSSEAPSLMPLSCPLDLDPVGGIEFLCQTKPLYLNIGNNPYNILVSAKKGGGKSLMSFGLIRHALTHGPVLGLDLSMGGSSTFELVCQMYGKRAAYIDILKTAYNPLMIPDLRKLSSQLRSIRLPIWKSELKEFLVGLIMGTIEDEALEQNVRALLQKALDAFFAFAQIQQRYQRALEAGFGSADWERQPTLTDFLPFCSVERLKLFNASAIQKETLDRIRLMLEAKINDPNIGRVLSQPSMVNPDADLIFFSLSGLSDHQNALAIANIVQMSCTNLGLSHSHSLFVMDECSTIFRASRNFTVMVGKRSAVGRKFGQGTLLIGQDLESVIEAPAASQIMANLDVALIGLINEEAAKVYHQHLGIPRRLISPNASSRFGISSEEFISHWLLRKDGNYWQVDYPISLVELAALANSPDEKKLRQKYISDVPTVQEIVLFAKALKEKFREAA</sequence>
<feature type="transmembrane region" description="Helical" evidence="1">
    <location>
        <begin position="37"/>
        <end position="54"/>
    </location>
</feature>
<geneLocation type="plasmid" evidence="2 3">
    <name>Cy782202</name>
</geneLocation>
<keyword evidence="2" id="KW-0614">Plasmid</keyword>
<organism evidence="2 3">
    <name type="scientific">Gloeothece verrucosa (strain PCC 7822)</name>
    <name type="common">Cyanothece sp. (strain PCC 7822)</name>
    <dbReference type="NCBI Taxonomy" id="497965"/>
    <lineage>
        <taxon>Bacteria</taxon>
        <taxon>Bacillati</taxon>
        <taxon>Cyanobacteriota</taxon>
        <taxon>Cyanophyceae</taxon>
        <taxon>Oscillatoriophycideae</taxon>
        <taxon>Chroococcales</taxon>
        <taxon>Aphanothecaceae</taxon>
        <taxon>Gloeothece</taxon>
        <taxon>Gloeothece verrucosa</taxon>
    </lineage>
</organism>
<name>E0UMA4_GLOV7</name>
<protein>
    <submittedName>
        <fullName evidence="2">Uncharacterized protein</fullName>
    </submittedName>
</protein>
<keyword evidence="3" id="KW-1185">Reference proteome</keyword>
<dbReference type="Gene3D" id="1.10.8.730">
    <property type="match status" value="1"/>
</dbReference>
<accession>E0UMA4</accession>
<dbReference type="OrthoDB" id="494122at2"/>
<dbReference type="Gene3D" id="3.40.50.300">
    <property type="entry name" value="P-loop containing nucleotide triphosphate hydrolases"/>
    <property type="match status" value="1"/>
</dbReference>
<evidence type="ECO:0000313" key="3">
    <source>
        <dbReference type="Proteomes" id="UP000008206"/>
    </source>
</evidence>
<dbReference type="AlphaFoldDB" id="E0UMA4"/>
<evidence type="ECO:0000256" key="1">
    <source>
        <dbReference type="SAM" id="Phobius"/>
    </source>
</evidence>
<keyword evidence="1" id="KW-1133">Transmembrane helix</keyword>
<dbReference type="HOGENOM" id="CLU_011112_0_0_3"/>